<keyword evidence="4 5" id="KW-0238">DNA-binding</keyword>
<keyword evidence="8" id="KW-1185">Reference proteome</keyword>
<organism evidence="8 9">
    <name type="scientific">Neodiprion lecontei</name>
    <name type="common">Redheaded pine sawfly</name>
    <dbReference type="NCBI Taxonomy" id="441921"/>
    <lineage>
        <taxon>Eukaryota</taxon>
        <taxon>Metazoa</taxon>
        <taxon>Ecdysozoa</taxon>
        <taxon>Arthropoda</taxon>
        <taxon>Hexapoda</taxon>
        <taxon>Insecta</taxon>
        <taxon>Pterygota</taxon>
        <taxon>Neoptera</taxon>
        <taxon>Endopterygota</taxon>
        <taxon>Hymenoptera</taxon>
        <taxon>Tenthredinoidea</taxon>
        <taxon>Diprionidae</taxon>
        <taxon>Diprioninae</taxon>
        <taxon>Neodiprion</taxon>
    </lineage>
</organism>
<dbReference type="PANTHER" id="PTHR46600">
    <property type="entry name" value="THAP DOMAIN-CONTAINING"/>
    <property type="match status" value="1"/>
</dbReference>
<dbReference type="SUPFAM" id="SSF57716">
    <property type="entry name" value="Glucocorticoid receptor-like (DNA-binding domain)"/>
    <property type="match status" value="1"/>
</dbReference>
<dbReference type="InterPro" id="IPR006612">
    <property type="entry name" value="THAP_Znf"/>
</dbReference>
<evidence type="ECO:0000256" key="5">
    <source>
        <dbReference type="PROSITE-ProRule" id="PRU00309"/>
    </source>
</evidence>
<dbReference type="Proteomes" id="UP000829291">
    <property type="component" value="Chromosome 2"/>
</dbReference>
<dbReference type="Pfam" id="PF05485">
    <property type="entry name" value="THAP"/>
    <property type="match status" value="1"/>
</dbReference>
<protein>
    <submittedName>
        <fullName evidence="9">Uncharacterized protein LOC124293162 isoform X2</fullName>
    </submittedName>
</protein>
<evidence type="ECO:0000313" key="8">
    <source>
        <dbReference type="Proteomes" id="UP000829291"/>
    </source>
</evidence>
<evidence type="ECO:0000259" key="7">
    <source>
        <dbReference type="PROSITE" id="PS50950"/>
    </source>
</evidence>
<dbReference type="InterPro" id="IPR026516">
    <property type="entry name" value="THAP1/10"/>
</dbReference>
<dbReference type="PROSITE" id="PS50950">
    <property type="entry name" value="ZF_THAP"/>
    <property type="match status" value="1"/>
</dbReference>
<evidence type="ECO:0000256" key="4">
    <source>
        <dbReference type="ARBA" id="ARBA00023125"/>
    </source>
</evidence>
<keyword evidence="2 5" id="KW-0863">Zinc-finger</keyword>
<dbReference type="RefSeq" id="XP_046588961.1">
    <property type="nucleotide sequence ID" value="XM_046733005.1"/>
</dbReference>
<sequence>MPRKCDVVNCRNRLEKHFHFFTLPKNEEHAAEWIRFSGREKTINRKDFRICSKHFPPDKIWKLKPRPLQTHDAVPSLYGLKNGSASKSSSIEDKTSGATVDNLPQENEVVLQNLVCGSSFGKIVKQQY</sequence>
<dbReference type="GeneID" id="124293162"/>
<dbReference type="InterPro" id="IPR038441">
    <property type="entry name" value="THAP_Znf_sf"/>
</dbReference>
<evidence type="ECO:0000256" key="2">
    <source>
        <dbReference type="ARBA" id="ARBA00022771"/>
    </source>
</evidence>
<evidence type="ECO:0000256" key="1">
    <source>
        <dbReference type="ARBA" id="ARBA00022723"/>
    </source>
</evidence>
<accession>A0ABM3FLS0</accession>
<evidence type="ECO:0000256" key="6">
    <source>
        <dbReference type="SAM" id="MobiDB-lite"/>
    </source>
</evidence>
<gene>
    <name evidence="9" type="primary">LOC124293162</name>
</gene>
<dbReference type="SMART" id="SM00980">
    <property type="entry name" value="THAP"/>
    <property type="match status" value="1"/>
</dbReference>
<keyword evidence="1" id="KW-0479">Metal-binding</keyword>
<name>A0ABM3FLS0_NEOLC</name>
<evidence type="ECO:0000313" key="9">
    <source>
        <dbReference type="RefSeq" id="XP_046588961.1"/>
    </source>
</evidence>
<keyword evidence="3" id="KW-0862">Zinc</keyword>
<dbReference type="PANTHER" id="PTHR46600:SF11">
    <property type="entry name" value="THAP DOMAIN-CONTAINING PROTEIN 10"/>
    <property type="match status" value="1"/>
</dbReference>
<feature type="domain" description="THAP-type" evidence="7">
    <location>
        <begin position="1"/>
        <end position="78"/>
    </location>
</feature>
<reference evidence="9" key="1">
    <citation type="submission" date="2025-08" db="UniProtKB">
        <authorList>
            <consortium name="RefSeq"/>
        </authorList>
    </citation>
    <scope>IDENTIFICATION</scope>
    <source>
        <tissue evidence="9">Thorax and Abdomen</tissue>
    </source>
</reference>
<evidence type="ECO:0000256" key="3">
    <source>
        <dbReference type="ARBA" id="ARBA00022833"/>
    </source>
</evidence>
<dbReference type="Gene3D" id="6.20.210.20">
    <property type="entry name" value="THAP domain"/>
    <property type="match status" value="1"/>
</dbReference>
<feature type="region of interest" description="Disordered" evidence="6">
    <location>
        <begin position="79"/>
        <end position="100"/>
    </location>
</feature>
<proteinExistence type="predicted"/>